<reference evidence="2 3" key="1">
    <citation type="submission" date="2023-05" db="EMBL/GenBank/DDBJ databases">
        <title>B98-5 Cell Line De Novo Hybrid Assembly: An Optical Mapping Approach.</title>
        <authorList>
            <person name="Kananen K."/>
            <person name="Auerbach J.A."/>
            <person name="Kautto E."/>
            <person name="Blachly J.S."/>
        </authorList>
    </citation>
    <scope>NUCLEOTIDE SEQUENCE [LARGE SCALE GENOMIC DNA]</scope>
    <source>
        <strain evidence="2">B95-8</strain>
        <tissue evidence="2">Cell line</tissue>
    </source>
</reference>
<sequence length="62" mass="6583">MCFWCDSWTSKGLLTILSKGTDLGSGNITESAPASLQPLLHLQPRPRGPSGCQITAGPNDKQ</sequence>
<evidence type="ECO:0000313" key="2">
    <source>
        <dbReference type="EMBL" id="KAK2121880.1"/>
    </source>
</evidence>
<keyword evidence="3" id="KW-1185">Reference proteome</keyword>
<feature type="region of interest" description="Disordered" evidence="1">
    <location>
        <begin position="41"/>
        <end position="62"/>
    </location>
</feature>
<accession>A0ABQ9WJP0</accession>
<gene>
    <name evidence="2" type="ORF">P7K49_003266</name>
</gene>
<organism evidence="2 3">
    <name type="scientific">Saguinus oedipus</name>
    <name type="common">Cotton-top tamarin</name>
    <name type="synonym">Oedipomidas oedipus</name>
    <dbReference type="NCBI Taxonomy" id="9490"/>
    <lineage>
        <taxon>Eukaryota</taxon>
        <taxon>Metazoa</taxon>
        <taxon>Chordata</taxon>
        <taxon>Craniata</taxon>
        <taxon>Vertebrata</taxon>
        <taxon>Euteleostomi</taxon>
        <taxon>Mammalia</taxon>
        <taxon>Eutheria</taxon>
        <taxon>Euarchontoglires</taxon>
        <taxon>Primates</taxon>
        <taxon>Haplorrhini</taxon>
        <taxon>Platyrrhini</taxon>
        <taxon>Cebidae</taxon>
        <taxon>Callitrichinae</taxon>
        <taxon>Saguinus</taxon>
    </lineage>
</organism>
<proteinExistence type="predicted"/>
<evidence type="ECO:0000313" key="3">
    <source>
        <dbReference type="Proteomes" id="UP001266305"/>
    </source>
</evidence>
<dbReference type="EMBL" id="JASSZA010000001">
    <property type="protein sequence ID" value="KAK2121880.1"/>
    <property type="molecule type" value="Genomic_DNA"/>
</dbReference>
<protein>
    <submittedName>
        <fullName evidence="2">Uncharacterized protein</fullName>
    </submittedName>
</protein>
<comment type="caution">
    <text evidence="2">The sequence shown here is derived from an EMBL/GenBank/DDBJ whole genome shotgun (WGS) entry which is preliminary data.</text>
</comment>
<dbReference type="Proteomes" id="UP001266305">
    <property type="component" value="Unassembled WGS sequence"/>
</dbReference>
<name>A0ABQ9WJP0_SAGOE</name>
<evidence type="ECO:0000256" key="1">
    <source>
        <dbReference type="SAM" id="MobiDB-lite"/>
    </source>
</evidence>